<comment type="caution">
    <text evidence="1">The sequence shown here is derived from an EMBL/GenBank/DDBJ whole genome shotgun (WGS) entry which is preliminary data.</text>
</comment>
<evidence type="ECO:0008006" key="3">
    <source>
        <dbReference type="Google" id="ProtNLM"/>
    </source>
</evidence>
<dbReference type="PANTHER" id="PTHR36978">
    <property type="entry name" value="P-LOOP CONTAINING NUCLEOTIDE TRIPHOSPHATE HYDROLASE"/>
    <property type="match status" value="1"/>
</dbReference>
<dbReference type="InterPro" id="IPR040632">
    <property type="entry name" value="Sulfotransfer_4"/>
</dbReference>
<evidence type="ECO:0000313" key="2">
    <source>
        <dbReference type="Proteomes" id="UP001642483"/>
    </source>
</evidence>
<dbReference type="EMBL" id="CAWYQH010000002">
    <property type="protein sequence ID" value="CAK8673660.1"/>
    <property type="molecule type" value="Genomic_DNA"/>
</dbReference>
<dbReference type="SUPFAM" id="SSF52540">
    <property type="entry name" value="P-loop containing nucleoside triphosphate hydrolases"/>
    <property type="match status" value="1"/>
</dbReference>
<dbReference type="InterPro" id="IPR027417">
    <property type="entry name" value="P-loop_NTPase"/>
</dbReference>
<dbReference type="PANTHER" id="PTHR36978:SF4">
    <property type="entry name" value="P-LOOP CONTAINING NUCLEOSIDE TRIPHOSPHATE HYDROLASE PROTEIN"/>
    <property type="match status" value="1"/>
</dbReference>
<organism evidence="1 2">
    <name type="scientific">Clavelina lepadiformis</name>
    <name type="common">Light-bulb sea squirt</name>
    <name type="synonym">Ascidia lepadiformis</name>
    <dbReference type="NCBI Taxonomy" id="159417"/>
    <lineage>
        <taxon>Eukaryota</taxon>
        <taxon>Metazoa</taxon>
        <taxon>Chordata</taxon>
        <taxon>Tunicata</taxon>
        <taxon>Ascidiacea</taxon>
        <taxon>Aplousobranchia</taxon>
        <taxon>Clavelinidae</taxon>
        <taxon>Clavelina</taxon>
    </lineage>
</organism>
<reference evidence="1 2" key="1">
    <citation type="submission" date="2024-02" db="EMBL/GenBank/DDBJ databases">
        <authorList>
            <person name="Daric V."/>
            <person name="Darras S."/>
        </authorList>
    </citation>
    <scope>NUCLEOTIDE SEQUENCE [LARGE SCALE GENOMIC DNA]</scope>
</reference>
<gene>
    <name evidence="1" type="ORF">CVLEPA_LOCUS3424</name>
</gene>
<protein>
    <recommendedName>
        <fullName evidence="3">Sulfotransferase family protein</fullName>
    </recommendedName>
</protein>
<accession>A0ABP0F1R7</accession>
<sequence>MKVICAGFPKTGTKTLYAALSDLGFAVFDFEENFLFYRQEWFQVLSEGSNEDVFKRMYKDVDAVTDLPACYYWKEIHQAFPDAKIILSMRENGDVWWESMKGQIKVLEKNTIYRLMTCCCPTAMSMQFMMNELGRVVFGARPLWPWHLSYLKRTNGALMRKKYESHNADVLMCAPEAKLLVYHCKDGWRPLCKFLGVPVPDKPFPHKNVKGSVVAEKIAEKSKLIKRLQTECTIVMVTVLVTTLYVGCYLCT</sequence>
<dbReference type="Gene3D" id="3.40.50.300">
    <property type="entry name" value="P-loop containing nucleotide triphosphate hydrolases"/>
    <property type="match status" value="1"/>
</dbReference>
<proteinExistence type="predicted"/>
<name>A0ABP0F1R7_CLALP</name>
<keyword evidence="2" id="KW-1185">Reference proteome</keyword>
<dbReference type="Proteomes" id="UP001642483">
    <property type="component" value="Unassembled WGS sequence"/>
</dbReference>
<evidence type="ECO:0000313" key="1">
    <source>
        <dbReference type="EMBL" id="CAK8673660.1"/>
    </source>
</evidence>
<dbReference type="Pfam" id="PF17784">
    <property type="entry name" value="Sulfotransfer_4"/>
    <property type="match status" value="1"/>
</dbReference>